<keyword evidence="5" id="KW-1185">Reference proteome</keyword>
<feature type="compositionally biased region" description="Polar residues" evidence="2">
    <location>
        <begin position="364"/>
        <end position="373"/>
    </location>
</feature>
<feature type="compositionally biased region" description="Basic residues" evidence="2">
    <location>
        <begin position="634"/>
        <end position="647"/>
    </location>
</feature>
<evidence type="ECO:0000313" key="5">
    <source>
        <dbReference type="Proteomes" id="UP001303473"/>
    </source>
</evidence>
<dbReference type="GO" id="GO:0008270">
    <property type="term" value="F:zinc ion binding"/>
    <property type="evidence" value="ECO:0007669"/>
    <property type="project" value="UniProtKB-KW"/>
</dbReference>
<reference evidence="5" key="1">
    <citation type="journal article" date="2023" name="Mol. Phylogenet. Evol.">
        <title>Genome-scale phylogeny and comparative genomics of the fungal order Sordariales.</title>
        <authorList>
            <person name="Hensen N."/>
            <person name="Bonometti L."/>
            <person name="Westerberg I."/>
            <person name="Brannstrom I.O."/>
            <person name="Guillou S."/>
            <person name="Cros-Aarteil S."/>
            <person name="Calhoun S."/>
            <person name="Haridas S."/>
            <person name="Kuo A."/>
            <person name="Mondo S."/>
            <person name="Pangilinan J."/>
            <person name="Riley R."/>
            <person name="LaButti K."/>
            <person name="Andreopoulos B."/>
            <person name="Lipzen A."/>
            <person name="Chen C."/>
            <person name="Yan M."/>
            <person name="Daum C."/>
            <person name="Ng V."/>
            <person name="Clum A."/>
            <person name="Steindorff A."/>
            <person name="Ohm R.A."/>
            <person name="Martin F."/>
            <person name="Silar P."/>
            <person name="Natvig D.O."/>
            <person name="Lalanne C."/>
            <person name="Gautier V."/>
            <person name="Ament-Velasquez S.L."/>
            <person name="Kruys A."/>
            <person name="Hutchinson M.I."/>
            <person name="Powell A.J."/>
            <person name="Barry K."/>
            <person name="Miller A.N."/>
            <person name="Grigoriev I.V."/>
            <person name="Debuchy R."/>
            <person name="Gladieux P."/>
            <person name="Hiltunen Thoren M."/>
            <person name="Johannesson H."/>
        </authorList>
    </citation>
    <scope>NUCLEOTIDE SEQUENCE [LARGE SCALE GENOMIC DNA]</scope>
    <source>
        <strain evidence="5">CBS 340.73</strain>
    </source>
</reference>
<dbReference type="Gene3D" id="3.30.160.60">
    <property type="entry name" value="Classic Zinc Finger"/>
    <property type="match status" value="1"/>
</dbReference>
<dbReference type="PROSITE" id="PS50157">
    <property type="entry name" value="ZINC_FINGER_C2H2_2"/>
    <property type="match status" value="1"/>
</dbReference>
<feature type="compositionally biased region" description="Acidic residues" evidence="2">
    <location>
        <begin position="337"/>
        <end position="351"/>
    </location>
</feature>
<dbReference type="AlphaFoldDB" id="A0AAN6S0C2"/>
<proteinExistence type="predicted"/>
<feature type="compositionally biased region" description="Basic and acidic residues" evidence="2">
    <location>
        <begin position="705"/>
        <end position="718"/>
    </location>
</feature>
<feature type="region of interest" description="Disordered" evidence="2">
    <location>
        <begin position="615"/>
        <end position="720"/>
    </location>
</feature>
<gene>
    <name evidence="4" type="ORF">QBC46DRAFT_357971</name>
</gene>
<dbReference type="PANTHER" id="PTHR38166:SF1">
    <property type="entry name" value="C2H2-TYPE DOMAIN-CONTAINING PROTEIN"/>
    <property type="match status" value="1"/>
</dbReference>
<evidence type="ECO:0000256" key="1">
    <source>
        <dbReference type="PROSITE-ProRule" id="PRU00042"/>
    </source>
</evidence>
<accession>A0AAN6S0C2</accession>
<feature type="region of interest" description="Disordered" evidence="2">
    <location>
        <begin position="300"/>
        <end position="376"/>
    </location>
</feature>
<protein>
    <recommendedName>
        <fullName evidence="3">C2H2-type domain-containing protein</fullName>
    </recommendedName>
</protein>
<evidence type="ECO:0000313" key="4">
    <source>
        <dbReference type="EMBL" id="KAK3935810.1"/>
    </source>
</evidence>
<feature type="compositionally biased region" description="Basic and acidic residues" evidence="2">
    <location>
        <begin position="177"/>
        <end position="193"/>
    </location>
</feature>
<feature type="region of interest" description="Disordered" evidence="2">
    <location>
        <begin position="173"/>
        <end position="240"/>
    </location>
</feature>
<organism evidence="4 5">
    <name type="scientific">Diplogelasinospora grovesii</name>
    <dbReference type="NCBI Taxonomy" id="303347"/>
    <lineage>
        <taxon>Eukaryota</taxon>
        <taxon>Fungi</taxon>
        <taxon>Dikarya</taxon>
        <taxon>Ascomycota</taxon>
        <taxon>Pezizomycotina</taxon>
        <taxon>Sordariomycetes</taxon>
        <taxon>Sordariomycetidae</taxon>
        <taxon>Sordariales</taxon>
        <taxon>Diplogelasinosporaceae</taxon>
        <taxon>Diplogelasinospora</taxon>
    </lineage>
</organism>
<feature type="compositionally biased region" description="Basic and acidic residues" evidence="2">
    <location>
        <begin position="113"/>
        <end position="128"/>
    </location>
</feature>
<keyword evidence="1" id="KW-0863">Zinc-finger</keyword>
<dbReference type="InterPro" id="IPR013087">
    <property type="entry name" value="Znf_C2H2_type"/>
</dbReference>
<feature type="domain" description="C2H2-type" evidence="3">
    <location>
        <begin position="421"/>
        <end position="441"/>
    </location>
</feature>
<feature type="region of interest" description="Disordered" evidence="2">
    <location>
        <begin position="1"/>
        <end position="24"/>
    </location>
</feature>
<name>A0AAN6S0C2_9PEZI</name>
<dbReference type="PANTHER" id="PTHR38166">
    <property type="entry name" value="C2H2-TYPE DOMAIN-CONTAINING PROTEIN-RELATED"/>
    <property type="match status" value="1"/>
</dbReference>
<comment type="caution">
    <text evidence="4">The sequence shown here is derived from an EMBL/GenBank/DDBJ whole genome shotgun (WGS) entry which is preliminary data.</text>
</comment>
<dbReference type="EMBL" id="MU853906">
    <property type="protein sequence ID" value="KAK3935810.1"/>
    <property type="molecule type" value="Genomic_DNA"/>
</dbReference>
<feature type="compositionally biased region" description="Basic and acidic residues" evidence="2">
    <location>
        <begin position="324"/>
        <end position="336"/>
    </location>
</feature>
<feature type="compositionally biased region" description="Polar residues" evidence="2">
    <location>
        <begin position="200"/>
        <end position="217"/>
    </location>
</feature>
<evidence type="ECO:0000259" key="3">
    <source>
        <dbReference type="PROSITE" id="PS50157"/>
    </source>
</evidence>
<feature type="region of interest" description="Disordered" evidence="2">
    <location>
        <begin position="99"/>
        <end position="161"/>
    </location>
</feature>
<dbReference type="Proteomes" id="UP001303473">
    <property type="component" value="Unassembled WGS sequence"/>
</dbReference>
<keyword evidence="1" id="KW-0862">Zinc</keyword>
<keyword evidence="1" id="KW-0479">Metal-binding</keyword>
<evidence type="ECO:0000256" key="2">
    <source>
        <dbReference type="SAM" id="MobiDB-lite"/>
    </source>
</evidence>
<sequence>MEPQTRPGHATHARVSQKLGRMNVATTPLQIRHDSRHRKNADAILNASFSLDTTAQKADDFVHALKVYPADALSLSGTTPPTSPTASVFPLSGAKIDASPRKVRRKWSNVESSRLHHLSDSHSPKDPSKAGQKVQDAHDSLSSQAPMGKPPIRGHSRGLGSIDSILTSTTCVNTHSECSRPESRLSQDGHSDEDSPSDPGRSNSSHPAAEGENTTLPVSPRTPRVHPPTVSEESDREASCDETVQLIDGISRLVLRNTWCKDLGDCAAPHLIWDCTYRYLEELGAAAYVGRLGITQAKGDGQPAGSYGGAGAVHTDNRSGSNHHNGDGKGKRRAEGDDGDSYGDQDGDGDQGDGISIASYNHMGKSTTPSNLSCPYRKRNPLRFNVRDHEVCATRSFADMSLLKKHIRAHHPPIQRSAGPFPCPRCREGFSFKEELDRHLRQPDGTMCRIVSDDTGTDPEDGITEPIITALESRSYKLKIDNWNSLWKVLFPADNERQIPDPTFIPVMEIHDFVAQSKQFLDRLKDLLEIQYRHVLEGVSQPQDTELKLRQGLEKSTNTIYLWIEHVVQSWQHAIAGAMSFVAHAAASTSHERWNNDNARSSSISVAQFVGAGPARMASHDGSRAPMVSDSQSRTRRYIRTRARKFRKGDDESTTLQPATQIPVLAQRNSRTPELHGSHHQQLGSSRQFRPLLPDTAALQPEISPNRDPRLSYHDPSREAAQVGVSASGYDIPPFISAAVFPSGLPTEAASRQHLEGITSNPGGASYLSFSTEPEFQAPAMFDTLNKSPYVPPMTRRISADSSCVMRDETRDSSQTLVEAHPAGPCQDMYCVRCTETTTPQHGTLPSPHYKSHVAAIEPDTSSFPAAEHPQQQFARWLFNDMGGTAPNNAFGPQDSY</sequence>